<protein>
    <submittedName>
        <fullName evidence="4">Leucyl/phenylalanyl-tRNA--protein transferase</fullName>
        <ecNumber evidence="4">2.3.2.6</ecNumber>
    </submittedName>
</protein>
<dbReference type="STRING" id="1280514.AXFE_24460"/>
<dbReference type="InterPro" id="IPR004616">
    <property type="entry name" value="Leu/Phe-tRNA_Trfase"/>
</dbReference>
<keyword evidence="3 4" id="KW-0012">Acyltransferase</keyword>
<evidence type="ECO:0000313" key="5">
    <source>
        <dbReference type="Proteomes" id="UP000032360"/>
    </source>
</evidence>
<keyword evidence="5" id="KW-1185">Reference proteome</keyword>
<dbReference type="Gene3D" id="3.40.630.70">
    <property type="entry name" value="Leucyl/phenylalanyl-tRNA-protein transferase, C-terminal domain"/>
    <property type="match status" value="1"/>
</dbReference>
<dbReference type="PATRIC" id="fig|1280514.3.peg.3229"/>
<dbReference type="GO" id="GO:0030163">
    <property type="term" value="P:protein catabolic process"/>
    <property type="evidence" value="ECO:0007669"/>
    <property type="project" value="InterPro"/>
</dbReference>
<evidence type="ECO:0000256" key="2">
    <source>
        <dbReference type="ARBA" id="ARBA00022679"/>
    </source>
</evidence>
<accession>A0A0D8HFK9</accession>
<dbReference type="AlphaFoldDB" id="A0A0D8HFK9"/>
<gene>
    <name evidence="4" type="primary">aat</name>
    <name evidence="4" type="ORF">AXFE_24460</name>
</gene>
<dbReference type="RefSeq" id="WP_052606127.1">
    <property type="nucleotide sequence ID" value="NZ_JXYS01000076.1"/>
</dbReference>
<sequence>MATSPLSPKSFDSFMNITASEVANMAFKLEGDLLFLSDPPTLEMVRHGYRIGLFAMPLDHLGLGNYIYGWFFPKVRGVISIPPPINSKLIKVPKSLRHSAKSMTVTVNYDFSQVIQSCAEADRPGKWINDKIVKIYSELHHLGEAYSIEVWDKKNPTELIGGLYGVAFEDFFAGESMFHKRNDASKVALLALMDLAEQKGWVMIDTQWITPHLEYMGATTIPWNVYLEIIDSESQGSD</sequence>
<dbReference type="PANTHER" id="PTHR30098">
    <property type="entry name" value="LEUCYL/PHENYLALANYL-TRNA--PROTEIN TRANSFERASE"/>
    <property type="match status" value="1"/>
</dbReference>
<comment type="caution">
    <text evidence="4">The sequence shown here is derived from an EMBL/GenBank/DDBJ whole genome shotgun (WGS) entry which is preliminary data.</text>
</comment>
<dbReference type="SUPFAM" id="SSF55729">
    <property type="entry name" value="Acyl-CoA N-acyltransferases (Nat)"/>
    <property type="match status" value="1"/>
</dbReference>
<dbReference type="Proteomes" id="UP000032360">
    <property type="component" value="Unassembled WGS sequence"/>
</dbReference>
<evidence type="ECO:0000256" key="3">
    <source>
        <dbReference type="ARBA" id="ARBA00023315"/>
    </source>
</evidence>
<dbReference type="PANTHER" id="PTHR30098:SF2">
    <property type="entry name" value="LEUCYL_PHENYLALANYL-TRNA--PROTEIN TRANSFERASE"/>
    <property type="match status" value="1"/>
</dbReference>
<dbReference type="InterPro" id="IPR016181">
    <property type="entry name" value="Acyl_CoA_acyltransferase"/>
</dbReference>
<dbReference type="InterPro" id="IPR042203">
    <property type="entry name" value="Leu/Phe-tRNA_Trfase_C"/>
</dbReference>
<dbReference type="EMBL" id="JXYS01000076">
    <property type="protein sequence ID" value="KJF16713.1"/>
    <property type="molecule type" value="Genomic_DNA"/>
</dbReference>
<keyword evidence="2 4" id="KW-0808">Transferase</keyword>
<evidence type="ECO:0000256" key="1">
    <source>
        <dbReference type="ARBA" id="ARBA00022490"/>
    </source>
</evidence>
<dbReference type="EC" id="2.3.2.6" evidence="4"/>
<name>A0A0D8HFK9_9ACTN</name>
<dbReference type="Pfam" id="PF03588">
    <property type="entry name" value="Leu_Phe_trans"/>
    <property type="match status" value="1"/>
</dbReference>
<dbReference type="GO" id="GO:0005737">
    <property type="term" value="C:cytoplasm"/>
    <property type="evidence" value="ECO:0007669"/>
    <property type="project" value="TreeGrafter"/>
</dbReference>
<evidence type="ECO:0000313" key="4">
    <source>
        <dbReference type="EMBL" id="KJF16713.1"/>
    </source>
</evidence>
<dbReference type="OrthoDB" id="9790282at2"/>
<organism evidence="4 5">
    <name type="scientific">Acidithrix ferrooxidans</name>
    <dbReference type="NCBI Taxonomy" id="1280514"/>
    <lineage>
        <taxon>Bacteria</taxon>
        <taxon>Bacillati</taxon>
        <taxon>Actinomycetota</taxon>
        <taxon>Acidimicrobiia</taxon>
        <taxon>Acidimicrobiales</taxon>
        <taxon>Acidimicrobiaceae</taxon>
        <taxon>Acidithrix</taxon>
    </lineage>
</organism>
<reference evidence="4 5" key="1">
    <citation type="submission" date="2015-01" db="EMBL/GenBank/DDBJ databases">
        <title>Draft genome of the acidophilic iron oxidizer Acidithrix ferrooxidans strain Py-F3.</title>
        <authorList>
            <person name="Poehlein A."/>
            <person name="Eisen S."/>
            <person name="Schloemann M."/>
            <person name="Johnson B.D."/>
            <person name="Daniel R."/>
            <person name="Muehling M."/>
        </authorList>
    </citation>
    <scope>NUCLEOTIDE SEQUENCE [LARGE SCALE GENOMIC DNA]</scope>
    <source>
        <strain evidence="4 5">Py-F3</strain>
    </source>
</reference>
<keyword evidence="1" id="KW-0963">Cytoplasm</keyword>
<dbReference type="GO" id="GO:0008914">
    <property type="term" value="F:leucyl-tRNA--protein transferase activity"/>
    <property type="evidence" value="ECO:0007669"/>
    <property type="project" value="UniProtKB-EC"/>
</dbReference>
<proteinExistence type="predicted"/>